<comment type="cofactor">
    <cofactor evidence="8">
        <name>a divalent metal cation</name>
        <dbReference type="ChEBI" id="CHEBI:60240"/>
    </cofactor>
    <text evidence="8">Binds 2 divalent metal cations per subunit.</text>
</comment>
<reference evidence="9" key="2">
    <citation type="journal article" date="2012" name="PLoS ONE">
        <title>A Deeply Branching Thermophilic Bacterium with an Ancient Acetyl-CoA Pathway Dominates a Subsurface Ecosystem.</title>
        <authorList>
            <person name="Takami H."/>
            <person name="Noguchi H."/>
            <person name="Takaki Y."/>
            <person name="Uchiyama I."/>
            <person name="Toyoda A."/>
            <person name="Nishi S."/>
            <person name="Chee G.-J."/>
            <person name="Arai W."/>
            <person name="Nunoura T."/>
            <person name="Itoh T."/>
            <person name="Hattori M."/>
            <person name="Takai K."/>
        </authorList>
    </citation>
    <scope>NUCLEOTIDE SEQUENCE</scope>
</reference>
<dbReference type="PIRSF" id="PIRSF001123">
    <property type="entry name" value="PepA_GA"/>
    <property type="match status" value="1"/>
</dbReference>
<feature type="active site" description="Proton acceptor" evidence="7">
    <location>
        <position position="209"/>
    </location>
</feature>
<feature type="binding site" evidence="8">
    <location>
        <position position="232"/>
    </location>
    <ligand>
        <name>Zn(2+)</name>
        <dbReference type="ChEBI" id="CHEBI:29105"/>
        <label>1</label>
    </ligand>
</feature>
<evidence type="ECO:0000313" key="9">
    <source>
        <dbReference type="EMBL" id="BAL53380.1"/>
    </source>
</evidence>
<dbReference type="InterPro" id="IPR023367">
    <property type="entry name" value="Peptidase_M42_dom2"/>
</dbReference>
<dbReference type="GO" id="GO:0046872">
    <property type="term" value="F:metal ion binding"/>
    <property type="evidence" value="ECO:0007669"/>
    <property type="project" value="UniProtKB-UniRule"/>
</dbReference>
<dbReference type="SUPFAM" id="SSF53187">
    <property type="entry name" value="Zn-dependent exopeptidases"/>
    <property type="match status" value="1"/>
</dbReference>
<feature type="binding site" evidence="8">
    <location>
        <position position="65"/>
    </location>
    <ligand>
        <name>Zn(2+)</name>
        <dbReference type="ChEBI" id="CHEBI:29105"/>
        <label>1</label>
    </ligand>
</feature>
<evidence type="ECO:0000256" key="7">
    <source>
        <dbReference type="PIRSR" id="PIRSR001123-1"/>
    </source>
</evidence>
<feature type="binding site" evidence="8">
    <location>
        <position position="177"/>
    </location>
    <ligand>
        <name>Zn(2+)</name>
        <dbReference type="ChEBI" id="CHEBI:29105"/>
        <label>1</label>
    </ligand>
</feature>
<evidence type="ECO:0000256" key="3">
    <source>
        <dbReference type="ARBA" id="ARBA00022670"/>
    </source>
</evidence>
<name>H5SB44_9BACT</name>
<keyword evidence="2" id="KW-0031">Aminopeptidase</keyword>
<feature type="binding site" evidence="8">
    <location>
        <position position="177"/>
    </location>
    <ligand>
        <name>Zn(2+)</name>
        <dbReference type="ChEBI" id="CHEBI:29105"/>
        <label>2</label>
    </ligand>
</feature>
<dbReference type="EMBL" id="AP011656">
    <property type="protein sequence ID" value="BAL53380.1"/>
    <property type="molecule type" value="Genomic_DNA"/>
</dbReference>
<sequence>MESRSLDFLKRLLATVSPSGYEDEAVQVWADEARTFADEVRSDTQGNVIAVVNKGGKPRVMLAGHMDEIGFMITHIDDQGFLYFGQIGGWDPQIVQGQRVWIRTQSGKIPGVIGKKPVHLIKEEDRNRVTKIEELWIDIGAKDKAEAEKLVRIGDPAVIDYGFAELRNNLVVSRGFDDKAGAFVVLEAARVLAKLKPKAEVHAVATVQEEVGLRGAHTSAYGIDPLVGIAVDVGFATDFPTMAEEQKRVGAAKLGQGPMIGRGPTYNHKVVELLIETAQAKKIPYQLNGEPRGMGTDAYAMQMTRAGIAAGLVSVPNRYMHSPCEIVSLSDLENAYTLIAHTVAQIDEKMSFTRF</sequence>
<evidence type="ECO:0000256" key="2">
    <source>
        <dbReference type="ARBA" id="ARBA00022438"/>
    </source>
</evidence>
<dbReference type="Gene3D" id="3.40.630.10">
    <property type="entry name" value="Zn peptidases"/>
    <property type="match status" value="1"/>
</dbReference>
<dbReference type="Pfam" id="PF05343">
    <property type="entry name" value="Peptidase_M42"/>
    <property type="match status" value="1"/>
</dbReference>
<dbReference type="InterPro" id="IPR051464">
    <property type="entry name" value="Peptidase_M42_aminopept"/>
</dbReference>
<dbReference type="Gene3D" id="2.40.30.40">
    <property type="entry name" value="Peptidase M42, domain 2"/>
    <property type="match status" value="1"/>
</dbReference>
<gene>
    <name evidence="9" type="ORF">HGMM_F06F06C25</name>
</gene>
<dbReference type="CDD" id="cd05656">
    <property type="entry name" value="M42_Frv"/>
    <property type="match status" value="1"/>
</dbReference>
<feature type="binding site" evidence="8">
    <location>
        <position position="321"/>
    </location>
    <ligand>
        <name>Zn(2+)</name>
        <dbReference type="ChEBI" id="CHEBI:29105"/>
        <label>2</label>
    </ligand>
</feature>
<evidence type="ECO:0000256" key="4">
    <source>
        <dbReference type="ARBA" id="ARBA00022723"/>
    </source>
</evidence>
<dbReference type="GO" id="GO:0006508">
    <property type="term" value="P:proteolysis"/>
    <property type="evidence" value="ECO:0007669"/>
    <property type="project" value="UniProtKB-KW"/>
</dbReference>
<feature type="binding site" evidence="8">
    <location>
        <position position="210"/>
    </location>
    <ligand>
        <name>Zn(2+)</name>
        <dbReference type="ChEBI" id="CHEBI:29105"/>
        <label>2</label>
    </ligand>
</feature>
<dbReference type="SUPFAM" id="SSF101821">
    <property type="entry name" value="Aminopeptidase/glucanase lid domain"/>
    <property type="match status" value="1"/>
</dbReference>
<accession>H5SB44</accession>
<protein>
    <submittedName>
        <fullName evidence="9">Peptidase, M42 family</fullName>
    </submittedName>
</protein>
<reference evidence="9" key="1">
    <citation type="journal article" date="2005" name="Environ. Microbiol.">
        <title>Genetic and functional properties of uncultivated thermophilic crenarchaeotes from a subsurface gold mine as revealed by analysis of genome fragments.</title>
        <authorList>
            <person name="Nunoura T."/>
            <person name="Hirayama H."/>
            <person name="Takami H."/>
            <person name="Oida H."/>
            <person name="Nishi S."/>
            <person name="Shimamura S."/>
            <person name="Suzuki Y."/>
            <person name="Inagaki F."/>
            <person name="Takai K."/>
            <person name="Nealson K.H."/>
            <person name="Horikoshi K."/>
        </authorList>
    </citation>
    <scope>NUCLEOTIDE SEQUENCE</scope>
</reference>
<dbReference type="PANTHER" id="PTHR32481">
    <property type="entry name" value="AMINOPEPTIDASE"/>
    <property type="match status" value="1"/>
</dbReference>
<dbReference type="InterPro" id="IPR008007">
    <property type="entry name" value="Peptidase_M42"/>
</dbReference>
<comment type="similarity">
    <text evidence="1 6">Belongs to the peptidase M42 family.</text>
</comment>
<evidence type="ECO:0000256" key="6">
    <source>
        <dbReference type="PIRNR" id="PIRNR001123"/>
    </source>
</evidence>
<evidence type="ECO:0000256" key="8">
    <source>
        <dbReference type="PIRSR" id="PIRSR001123-2"/>
    </source>
</evidence>
<proteinExistence type="inferred from homology"/>
<keyword evidence="5" id="KW-0378">Hydrolase</keyword>
<dbReference type="AlphaFoldDB" id="H5SB44"/>
<keyword evidence="4 8" id="KW-0479">Metal-binding</keyword>
<organism evidence="9">
    <name type="scientific">uncultured Acetothermia bacterium</name>
    <dbReference type="NCBI Taxonomy" id="236499"/>
    <lineage>
        <taxon>Bacteria</taxon>
        <taxon>Candidatus Bipolaricaulota</taxon>
        <taxon>environmental samples</taxon>
    </lineage>
</organism>
<evidence type="ECO:0000256" key="5">
    <source>
        <dbReference type="ARBA" id="ARBA00022801"/>
    </source>
</evidence>
<keyword evidence="3" id="KW-0645">Protease</keyword>
<evidence type="ECO:0000256" key="1">
    <source>
        <dbReference type="ARBA" id="ARBA00006272"/>
    </source>
</evidence>
<dbReference type="GO" id="GO:0004177">
    <property type="term" value="F:aminopeptidase activity"/>
    <property type="evidence" value="ECO:0007669"/>
    <property type="project" value="UniProtKB-UniRule"/>
</dbReference>
<dbReference type="PANTHER" id="PTHR32481:SF20">
    <property type="entry name" value="AMINOPEPTIDASE YSDC"/>
    <property type="match status" value="1"/>
</dbReference>